<evidence type="ECO:0000313" key="2">
    <source>
        <dbReference type="EMBL" id="GGZ38158.1"/>
    </source>
</evidence>
<proteinExistence type="predicted"/>
<dbReference type="AlphaFoldDB" id="A0A918Q9C4"/>
<gene>
    <name evidence="2" type="ORF">GCM10007049_34300</name>
</gene>
<protein>
    <submittedName>
        <fullName evidence="2">Uncharacterized protein</fullName>
    </submittedName>
</protein>
<feature type="transmembrane region" description="Helical" evidence="1">
    <location>
        <begin position="39"/>
        <end position="60"/>
    </location>
</feature>
<reference evidence="2" key="2">
    <citation type="submission" date="2020-09" db="EMBL/GenBank/DDBJ databases">
        <authorList>
            <person name="Sun Q."/>
            <person name="Kim S."/>
        </authorList>
    </citation>
    <scope>NUCLEOTIDE SEQUENCE</scope>
    <source>
        <strain evidence="2">KCTC 12368</strain>
    </source>
</reference>
<evidence type="ECO:0000256" key="1">
    <source>
        <dbReference type="SAM" id="Phobius"/>
    </source>
</evidence>
<organism evidence="2 3">
    <name type="scientific">Echinicola pacifica</name>
    <dbReference type="NCBI Taxonomy" id="346377"/>
    <lineage>
        <taxon>Bacteria</taxon>
        <taxon>Pseudomonadati</taxon>
        <taxon>Bacteroidota</taxon>
        <taxon>Cytophagia</taxon>
        <taxon>Cytophagales</taxon>
        <taxon>Cyclobacteriaceae</taxon>
        <taxon>Echinicola</taxon>
    </lineage>
</organism>
<sequence>MTVVGIAVLYFTSLFWMGSQKDYQELVNKSYWYFFANRLLFNLLIGLAIILVIGFINWLVQKITKAKMGIRKVLMIDFLIFTICSIAFIALQLS</sequence>
<keyword evidence="1" id="KW-1133">Transmembrane helix</keyword>
<keyword evidence="1" id="KW-0472">Membrane</keyword>
<dbReference type="EMBL" id="BMWX01000007">
    <property type="protein sequence ID" value="GGZ38158.1"/>
    <property type="molecule type" value="Genomic_DNA"/>
</dbReference>
<reference evidence="2" key="1">
    <citation type="journal article" date="2014" name="Int. J. Syst. Evol. Microbiol.">
        <title>Complete genome sequence of Corynebacterium casei LMG S-19264T (=DSM 44701T), isolated from a smear-ripened cheese.</title>
        <authorList>
            <consortium name="US DOE Joint Genome Institute (JGI-PGF)"/>
            <person name="Walter F."/>
            <person name="Albersmeier A."/>
            <person name="Kalinowski J."/>
            <person name="Ruckert C."/>
        </authorList>
    </citation>
    <scope>NUCLEOTIDE SEQUENCE</scope>
    <source>
        <strain evidence="2">KCTC 12368</strain>
    </source>
</reference>
<comment type="caution">
    <text evidence="2">The sequence shown here is derived from an EMBL/GenBank/DDBJ whole genome shotgun (WGS) entry which is preliminary data.</text>
</comment>
<accession>A0A918Q9C4</accession>
<dbReference type="Proteomes" id="UP000619457">
    <property type="component" value="Unassembled WGS sequence"/>
</dbReference>
<keyword evidence="1" id="KW-0812">Transmembrane</keyword>
<keyword evidence="3" id="KW-1185">Reference proteome</keyword>
<name>A0A918Q9C4_9BACT</name>
<evidence type="ECO:0000313" key="3">
    <source>
        <dbReference type="Proteomes" id="UP000619457"/>
    </source>
</evidence>
<feature type="transmembrane region" description="Helical" evidence="1">
    <location>
        <begin position="72"/>
        <end position="93"/>
    </location>
</feature>